<proteinExistence type="predicted"/>
<name>A0A3N6M6E2_NATCH</name>
<evidence type="ECO:0000313" key="1">
    <source>
        <dbReference type="EMBL" id="RQG90871.1"/>
    </source>
</evidence>
<sequence length="80" mass="9228">MLAARSGRVAESLTPFAPRVLPRFPQQNDARYWLILLQRRSRSRPRGTRAKARARARVLDESVDVESHGWRVVESEEDAE</sequence>
<dbReference type="Proteomes" id="UP000282323">
    <property type="component" value="Unassembled WGS sequence"/>
</dbReference>
<dbReference type="EMBL" id="REGA01000023">
    <property type="protein sequence ID" value="RQG90871.1"/>
    <property type="molecule type" value="Genomic_DNA"/>
</dbReference>
<protein>
    <submittedName>
        <fullName evidence="1">Uncharacterized protein</fullName>
    </submittedName>
</protein>
<gene>
    <name evidence="1" type="ORF">EA473_19950</name>
</gene>
<comment type="caution">
    <text evidence="1">The sequence shown here is derived from an EMBL/GenBank/DDBJ whole genome shotgun (WGS) entry which is preliminary data.</text>
</comment>
<organism evidence="1 2">
    <name type="scientific">Natrarchaeobius chitinivorans</name>
    <dbReference type="NCBI Taxonomy" id="1679083"/>
    <lineage>
        <taxon>Archaea</taxon>
        <taxon>Methanobacteriati</taxon>
        <taxon>Methanobacteriota</taxon>
        <taxon>Stenosarchaea group</taxon>
        <taxon>Halobacteria</taxon>
        <taxon>Halobacteriales</taxon>
        <taxon>Natrialbaceae</taxon>
        <taxon>Natrarchaeobius</taxon>
    </lineage>
</organism>
<reference evidence="1 2" key="1">
    <citation type="submission" date="2018-10" db="EMBL/GenBank/DDBJ databases">
        <title>Natrarchaeobius chitinivorans gen. nov., sp. nov., and Natrarchaeobius haloalkaliphilus sp. nov., alkaliphilic, chitin-utilizing haloarchaea from hypersaline alkaline lakes.</title>
        <authorList>
            <person name="Sorokin D.Y."/>
            <person name="Elcheninov A.G."/>
            <person name="Kostrikina N.A."/>
            <person name="Bale N.J."/>
            <person name="Sinninghe Damste J.S."/>
            <person name="Khijniak T.V."/>
            <person name="Kublanov I.V."/>
            <person name="Toshchakov S.V."/>
        </authorList>
    </citation>
    <scope>NUCLEOTIDE SEQUENCE [LARGE SCALE GENOMIC DNA]</scope>
    <source>
        <strain evidence="1 2">AArcht4T</strain>
    </source>
</reference>
<evidence type="ECO:0000313" key="2">
    <source>
        <dbReference type="Proteomes" id="UP000282323"/>
    </source>
</evidence>
<accession>A0A3N6M6E2</accession>
<dbReference type="AlphaFoldDB" id="A0A3N6M6E2"/>
<keyword evidence="2" id="KW-1185">Reference proteome</keyword>